<gene>
    <name evidence="2" type="ORF">OS242_10350</name>
</gene>
<proteinExistence type="predicted"/>
<keyword evidence="3" id="KW-1185">Reference proteome</keyword>
<name>A0ABT3X6J5_9BACL</name>
<evidence type="ECO:0000313" key="3">
    <source>
        <dbReference type="Proteomes" id="UP001208017"/>
    </source>
</evidence>
<evidence type="ECO:0008006" key="4">
    <source>
        <dbReference type="Google" id="ProtNLM"/>
    </source>
</evidence>
<organism evidence="2 3">
    <name type="scientific">Tumebacillus lacus</name>
    <dbReference type="NCBI Taxonomy" id="2995335"/>
    <lineage>
        <taxon>Bacteria</taxon>
        <taxon>Bacillati</taxon>
        <taxon>Bacillota</taxon>
        <taxon>Bacilli</taxon>
        <taxon>Bacillales</taxon>
        <taxon>Alicyclobacillaceae</taxon>
        <taxon>Tumebacillus</taxon>
    </lineage>
</organism>
<accession>A0ABT3X6J5</accession>
<comment type="caution">
    <text evidence="2">The sequence shown here is derived from an EMBL/GenBank/DDBJ whole genome shotgun (WGS) entry which is preliminary data.</text>
</comment>
<reference evidence="2 3" key="1">
    <citation type="submission" date="2022-11" db="EMBL/GenBank/DDBJ databases">
        <title>Study of microbial diversity in lake waters.</title>
        <authorList>
            <person name="Zhang J."/>
        </authorList>
    </citation>
    <scope>NUCLEOTIDE SEQUENCE [LARGE SCALE GENOMIC DNA]</scope>
    <source>
        <strain evidence="2 3">DT12</strain>
    </source>
</reference>
<feature type="region of interest" description="Disordered" evidence="1">
    <location>
        <begin position="1"/>
        <end position="31"/>
    </location>
</feature>
<sequence>MLPSVAPSQSALNSAPTSAPESALNSAPIDAPNGALRTALEQKLSAEPQYKSRGLKIRSDILEVIDSLPKGRGKQQIIVNEALEIGLRALGYITPREEQQ</sequence>
<evidence type="ECO:0000256" key="1">
    <source>
        <dbReference type="SAM" id="MobiDB-lite"/>
    </source>
</evidence>
<feature type="compositionally biased region" description="Polar residues" evidence="1">
    <location>
        <begin position="1"/>
        <end position="25"/>
    </location>
</feature>
<evidence type="ECO:0000313" key="2">
    <source>
        <dbReference type="EMBL" id="MCX7570364.1"/>
    </source>
</evidence>
<dbReference type="Proteomes" id="UP001208017">
    <property type="component" value="Unassembled WGS sequence"/>
</dbReference>
<dbReference type="RefSeq" id="WP_267151610.1">
    <property type="nucleotide sequence ID" value="NZ_JAPMLT010000004.1"/>
</dbReference>
<protein>
    <recommendedName>
        <fullName evidence="4">Flagellar biosynthesis anti-sigma factor FlgM</fullName>
    </recommendedName>
</protein>
<dbReference type="EMBL" id="JAPMLT010000004">
    <property type="protein sequence ID" value="MCX7570364.1"/>
    <property type="molecule type" value="Genomic_DNA"/>
</dbReference>